<evidence type="ECO:0000313" key="2">
    <source>
        <dbReference type="Proteomes" id="UP001054945"/>
    </source>
</evidence>
<dbReference type="GO" id="GO:0051082">
    <property type="term" value="F:unfolded protein binding"/>
    <property type="evidence" value="ECO:0007669"/>
    <property type="project" value="InterPro"/>
</dbReference>
<dbReference type="Gene3D" id="3.50.7.10">
    <property type="entry name" value="GroEL"/>
    <property type="match status" value="1"/>
</dbReference>
<dbReference type="GO" id="GO:0005634">
    <property type="term" value="C:nucleus"/>
    <property type="evidence" value="ECO:0007669"/>
    <property type="project" value="TreeGrafter"/>
</dbReference>
<name>A0AAV4WRP2_CAEEX</name>
<dbReference type="Pfam" id="PF00118">
    <property type="entry name" value="Cpn60_TCP1"/>
    <property type="match status" value="1"/>
</dbReference>
<dbReference type="GO" id="GO:0060271">
    <property type="term" value="P:cilium assembly"/>
    <property type="evidence" value="ECO:0007669"/>
    <property type="project" value="InterPro"/>
</dbReference>
<dbReference type="GO" id="GO:1902636">
    <property type="term" value="C:kinociliary basal body"/>
    <property type="evidence" value="ECO:0007669"/>
    <property type="project" value="TreeGrafter"/>
</dbReference>
<dbReference type="InterPro" id="IPR027409">
    <property type="entry name" value="GroEL-like_apical_dom_sf"/>
</dbReference>
<dbReference type="GO" id="GO:0006457">
    <property type="term" value="P:protein folding"/>
    <property type="evidence" value="ECO:0007669"/>
    <property type="project" value="InterPro"/>
</dbReference>
<accession>A0AAV4WRP2</accession>
<dbReference type="PANTHER" id="PTHR46787">
    <property type="entry name" value="SYNDROMES PUTATIVE CHAPERONIN-RELATED"/>
    <property type="match status" value="1"/>
</dbReference>
<protein>
    <submittedName>
        <fullName evidence="1">Uncharacterized protein</fullName>
    </submittedName>
</protein>
<evidence type="ECO:0000313" key="1">
    <source>
        <dbReference type="EMBL" id="GIY84605.1"/>
    </source>
</evidence>
<dbReference type="AlphaFoldDB" id="A0AAV4WRP2"/>
<dbReference type="InterPro" id="IPR002423">
    <property type="entry name" value="Cpn60/GroEL/TCP-1"/>
</dbReference>
<dbReference type="EMBL" id="BPLR01016531">
    <property type="protein sequence ID" value="GIY84605.1"/>
    <property type="molecule type" value="Genomic_DNA"/>
</dbReference>
<dbReference type="PANTHER" id="PTHR46787:SF1">
    <property type="entry name" value="MOLECULAR CHAPERONE MKKS"/>
    <property type="match status" value="1"/>
</dbReference>
<proteinExistence type="predicted"/>
<dbReference type="InterPro" id="IPR027413">
    <property type="entry name" value="GROEL-like_equatorial_sf"/>
</dbReference>
<dbReference type="SUPFAM" id="SSF52029">
    <property type="entry name" value="GroEL apical domain-like"/>
    <property type="match status" value="1"/>
</dbReference>
<dbReference type="GO" id="GO:0005737">
    <property type="term" value="C:cytoplasm"/>
    <property type="evidence" value="ECO:0007669"/>
    <property type="project" value="TreeGrafter"/>
</dbReference>
<sequence length="435" mass="47474">MKGETTYSSSLISDPLHQDFCSSSLEVLSKVIQTCLGPRAKLKLLRHEEGGSAILTSSFRRLFHHLSVKNIFTKIVISTAKCQLKNFKAYLALVPPPSRILDDYNINMLNFEGAGVKESKLFRGILVPVSKIDANCFSNRNNKTGPYRLALFSTSLAGDADFPVKALEISGSFTALEIGLKHLEIIANKLILEKVHFVFCQKVIHPKVRKKLQKVGIFVLDRLGTEITKLIQFISGGCANASLVSDISYASLATCVVEQVGRKFYLRLEGGDVPFFTLVLGHCNAQAAAELQVVCGQAFSALFRILRSGKVCSGAGCAEIYTAHIWAAKVKEQSETIRDEVGCTLGQMRGASTAFLRSVTDACVAVHQGARLDFVTEHTHGHMWRAEEGQFPKQDDRCACARFCASGVDSGLFFRTSGFAGSTPGRPKTANLPIC</sequence>
<dbReference type="GO" id="GO:0051131">
    <property type="term" value="P:chaperone-mediated protein complex assembly"/>
    <property type="evidence" value="ECO:0007669"/>
    <property type="project" value="TreeGrafter"/>
</dbReference>
<keyword evidence="2" id="KW-1185">Reference proteome</keyword>
<dbReference type="InterPro" id="IPR028790">
    <property type="entry name" value="MKKS"/>
</dbReference>
<organism evidence="1 2">
    <name type="scientific">Caerostris extrusa</name>
    <name type="common">Bark spider</name>
    <name type="synonym">Caerostris bankana</name>
    <dbReference type="NCBI Taxonomy" id="172846"/>
    <lineage>
        <taxon>Eukaryota</taxon>
        <taxon>Metazoa</taxon>
        <taxon>Ecdysozoa</taxon>
        <taxon>Arthropoda</taxon>
        <taxon>Chelicerata</taxon>
        <taxon>Arachnida</taxon>
        <taxon>Araneae</taxon>
        <taxon>Araneomorphae</taxon>
        <taxon>Entelegynae</taxon>
        <taxon>Araneoidea</taxon>
        <taxon>Araneidae</taxon>
        <taxon>Caerostris</taxon>
    </lineage>
</organism>
<comment type="caution">
    <text evidence="1">The sequence shown here is derived from an EMBL/GenBank/DDBJ whole genome shotgun (WGS) entry which is preliminary data.</text>
</comment>
<dbReference type="Proteomes" id="UP001054945">
    <property type="component" value="Unassembled WGS sequence"/>
</dbReference>
<dbReference type="GO" id="GO:0032502">
    <property type="term" value="P:developmental process"/>
    <property type="evidence" value="ECO:0007669"/>
    <property type="project" value="TreeGrafter"/>
</dbReference>
<reference evidence="1 2" key="1">
    <citation type="submission" date="2021-06" db="EMBL/GenBank/DDBJ databases">
        <title>Caerostris extrusa draft genome.</title>
        <authorList>
            <person name="Kono N."/>
            <person name="Arakawa K."/>
        </authorList>
    </citation>
    <scope>NUCLEOTIDE SEQUENCE [LARGE SCALE GENOMIC DNA]</scope>
</reference>
<dbReference type="SUPFAM" id="SSF48592">
    <property type="entry name" value="GroEL equatorial domain-like"/>
    <property type="match status" value="1"/>
</dbReference>
<dbReference type="GO" id="GO:0005524">
    <property type="term" value="F:ATP binding"/>
    <property type="evidence" value="ECO:0007669"/>
    <property type="project" value="InterPro"/>
</dbReference>
<gene>
    <name evidence="1" type="primary">Mkks_1</name>
    <name evidence="1" type="ORF">CEXT_676311</name>
</gene>